<reference evidence="4 5" key="1">
    <citation type="submission" date="2023-10" db="EMBL/GenBank/DDBJ databases">
        <authorList>
            <person name="Maclean D."/>
            <person name="Macfadyen A."/>
        </authorList>
    </citation>
    <scope>NUCLEOTIDE SEQUENCE [LARGE SCALE GENOMIC DNA]</scope>
</reference>
<sequence length="405" mass="40725">MCLQSGASYAVSLLFCELYFSDAIARLFNVTFNGQQNLLSDFSILQAAGGKDIAYDASFTLTADPAGTLTFLFIALKDNAIVSGFEIRDASPPTASPSQAPAGSLQPGAPIQAPVLLQQPSAAAPGQLQALPHVAPSYTAPVLAPLQLPDWIAIPPPAPAPVLTRLPPSPAQAPLPRSARPPILAPAPVAALSGPPVPGQPQPPVLAPTPGASLPSSSTAAPQPSPGIMLPPSPALAPSQAEPLKVFLTQSGSPNRVTLPAQVPQQGPPLAPALAPQAGPGLVTPALAVSATDVNQSTASTVSSQVSTSTVTVTTTVTTQGPPAPTSSGSSPADLSPSKQSVNAEGVSAVAASAAAEEDTKYVHFTKGQVAGLIIGLWLGLGEVDTVTLVVAILAIKVHRAQESI</sequence>
<feature type="region of interest" description="Disordered" evidence="1">
    <location>
        <begin position="163"/>
        <end position="226"/>
    </location>
</feature>
<feature type="domain" description="Malectin" evidence="3">
    <location>
        <begin position="7"/>
        <end position="62"/>
    </location>
</feature>
<evidence type="ECO:0000256" key="1">
    <source>
        <dbReference type="SAM" id="MobiDB-lite"/>
    </source>
</evidence>
<keyword evidence="2" id="KW-1133">Transmembrane helix</keyword>
<dbReference type="Proteomes" id="UP001314263">
    <property type="component" value="Unassembled WGS sequence"/>
</dbReference>
<evidence type="ECO:0000313" key="4">
    <source>
        <dbReference type="EMBL" id="CAK0785109.1"/>
    </source>
</evidence>
<proteinExistence type="predicted"/>
<keyword evidence="2" id="KW-0472">Membrane</keyword>
<organism evidence="4 5">
    <name type="scientific">Coccomyxa viridis</name>
    <dbReference type="NCBI Taxonomy" id="1274662"/>
    <lineage>
        <taxon>Eukaryota</taxon>
        <taxon>Viridiplantae</taxon>
        <taxon>Chlorophyta</taxon>
        <taxon>core chlorophytes</taxon>
        <taxon>Trebouxiophyceae</taxon>
        <taxon>Trebouxiophyceae incertae sedis</taxon>
        <taxon>Coccomyxaceae</taxon>
        <taxon>Coccomyxa</taxon>
    </lineage>
</organism>
<feature type="compositionally biased region" description="Pro residues" evidence="1">
    <location>
        <begin position="195"/>
        <end position="207"/>
    </location>
</feature>
<dbReference type="AlphaFoldDB" id="A0AAV1IDG0"/>
<keyword evidence="5" id="KW-1185">Reference proteome</keyword>
<feature type="region of interest" description="Disordered" evidence="1">
    <location>
        <begin position="313"/>
        <end position="342"/>
    </location>
</feature>
<protein>
    <recommendedName>
        <fullName evidence="3">Malectin domain-containing protein</fullName>
    </recommendedName>
</protein>
<dbReference type="Pfam" id="PF11721">
    <property type="entry name" value="Malectin"/>
    <property type="match status" value="1"/>
</dbReference>
<dbReference type="Gene3D" id="2.60.120.430">
    <property type="entry name" value="Galactose-binding lectin"/>
    <property type="match status" value="1"/>
</dbReference>
<feature type="compositionally biased region" description="Low complexity" evidence="1">
    <location>
        <begin position="180"/>
        <end position="191"/>
    </location>
</feature>
<gene>
    <name evidence="4" type="ORF">CVIRNUC_008315</name>
</gene>
<accession>A0AAV1IDG0</accession>
<comment type="caution">
    <text evidence="4">The sequence shown here is derived from an EMBL/GenBank/DDBJ whole genome shotgun (WGS) entry which is preliminary data.</text>
</comment>
<dbReference type="EMBL" id="CAUYUE010000011">
    <property type="protein sequence ID" value="CAK0785109.1"/>
    <property type="molecule type" value="Genomic_DNA"/>
</dbReference>
<keyword evidence="2" id="KW-0812">Transmembrane</keyword>
<feature type="compositionally biased region" description="Low complexity" evidence="1">
    <location>
        <begin position="208"/>
        <end position="222"/>
    </location>
</feature>
<evidence type="ECO:0000313" key="5">
    <source>
        <dbReference type="Proteomes" id="UP001314263"/>
    </source>
</evidence>
<feature type="transmembrane region" description="Helical" evidence="2">
    <location>
        <begin position="370"/>
        <end position="396"/>
    </location>
</feature>
<name>A0AAV1IDG0_9CHLO</name>
<dbReference type="InterPro" id="IPR021720">
    <property type="entry name" value="Malectin_dom"/>
</dbReference>
<evidence type="ECO:0000256" key="2">
    <source>
        <dbReference type="SAM" id="Phobius"/>
    </source>
</evidence>
<evidence type="ECO:0000259" key="3">
    <source>
        <dbReference type="Pfam" id="PF11721"/>
    </source>
</evidence>